<dbReference type="Pfam" id="PF07030">
    <property type="entry name" value="Phage_Mu_Gp36"/>
    <property type="match status" value="1"/>
</dbReference>
<reference evidence="4" key="1">
    <citation type="submission" date="2017-02" db="EMBL/GenBank/DDBJ databases">
        <authorList>
            <person name="Varghese N."/>
            <person name="Submissions S."/>
        </authorList>
    </citation>
    <scope>NUCLEOTIDE SEQUENCE [LARGE SCALE GENOMIC DNA]</scope>
    <source>
        <strain evidence="4">M1</strain>
    </source>
</reference>
<accession>A0A1T5LW57</accession>
<dbReference type="InterPro" id="IPR009752">
    <property type="entry name" value="Phage_Mu_GpJ"/>
</dbReference>
<evidence type="ECO:0000313" key="1">
    <source>
        <dbReference type="EMBL" id="SKC68320.1"/>
    </source>
</evidence>
<sequence length="150" mass="16998">MGYSSMGEVREMIKDDAVNSIIGDEYIEDEAQREIKISEIINEAIKDADGEIDGYLNKRYSTPLPSPTPKIINKFSKDIAVYNVYSRIGIDEDERENILLIRYKSAVKFLENVAKGLIDIGIQRPEKRAASGFKINSNKRLFSRSSMKGM</sequence>
<protein>
    <submittedName>
        <fullName evidence="3">Mu-like prophage protein gp36</fullName>
    </submittedName>
</protein>
<evidence type="ECO:0000313" key="3">
    <source>
        <dbReference type="EMBL" id="SKC80182.1"/>
    </source>
</evidence>
<evidence type="ECO:0000313" key="4">
    <source>
        <dbReference type="Proteomes" id="UP000190285"/>
    </source>
</evidence>
<dbReference type="EMBL" id="FUZT01000006">
    <property type="protein sequence ID" value="SKC71714.1"/>
    <property type="molecule type" value="Genomic_DNA"/>
</dbReference>
<dbReference type="RefSeq" id="WP_079491535.1">
    <property type="nucleotide sequence ID" value="NZ_FUZT01000005.1"/>
</dbReference>
<dbReference type="EMBL" id="FUZT01000005">
    <property type="protein sequence ID" value="SKC68320.1"/>
    <property type="molecule type" value="Genomic_DNA"/>
</dbReference>
<organism evidence="3 4">
    <name type="scientific">Maledivibacter halophilus</name>
    <dbReference type="NCBI Taxonomy" id="36842"/>
    <lineage>
        <taxon>Bacteria</taxon>
        <taxon>Bacillati</taxon>
        <taxon>Bacillota</taxon>
        <taxon>Clostridia</taxon>
        <taxon>Peptostreptococcales</taxon>
        <taxon>Caminicellaceae</taxon>
        <taxon>Maledivibacter</taxon>
    </lineage>
</organism>
<dbReference type="STRING" id="36842.SAMN02194393_02139"/>
<dbReference type="AlphaFoldDB" id="A0A1T5LW57"/>
<dbReference type="EMBL" id="FUZT01000008">
    <property type="protein sequence ID" value="SKC80182.1"/>
    <property type="molecule type" value="Genomic_DNA"/>
</dbReference>
<dbReference type="Proteomes" id="UP000190285">
    <property type="component" value="Unassembled WGS sequence"/>
</dbReference>
<name>A0A1T5LW57_9FIRM</name>
<proteinExistence type="predicted"/>
<evidence type="ECO:0000313" key="2">
    <source>
        <dbReference type="EMBL" id="SKC71714.1"/>
    </source>
</evidence>
<dbReference type="OrthoDB" id="9805172at2"/>
<keyword evidence="4" id="KW-1185">Reference proteome</keyword>
<reference evidence="3 4" key="2">
    <citation type="submission" date="2017-02" db="EMBL/GenBank/DDBJ databases">
        <authorList>
            <person name="Peterson S.W."/>
        </authorList>
    </citation>
    <scope>NUCLEOTIDE SEQUENCE [LARGE SCALE GENOMIC DNA]</scope>
    <source>
        <strain evidence="3 4">M1</strain>
    </source>
</reference>
<gene>
    <name evidence="1" type="ORF">SAMN02194393_02139</name>
    <name evidence="2" type="ORF">SAMN02194393_02513</name>
    <name evidence="3" type="ORF">SAMN02194393_03450</name>
</gene>